<proteinExistence type="predicted"/>
<name>A0ABX1JPR3_9MICC</name>
<accession>A0ABX1JPR3</accession>
<keyword evidence="1" id="KW-0812">Transmembrane</keyword>
<dbReference type="Proteomes" id="UP000523795">
    <property type="component" value="Unassembled WGS sequence"/>
</dbReference>
<evidence type="ECO:0000313" key="2">
    <source>
        <dbReference type="EMBL" id="NKX51310.1"/>
    </source>
</evidence>
<gene>
    <name evidence="2" type="ORF">HER39_12180</name>
</gene>
<reference evidence="2 3" key="1">
    <citation type="submission" date="2020-04" db="EMBL/GenBank/DDBJ databases">
        <authorList>
            <person name="Liu S."/>
        </authorList>
    </citation>
    <scope>NUCLEOTIDE SEQUENCE [LARGE SCALE GENOMIC DNA]</scope>
    <source>
        <strain evidence="2 3">CGMCC 1.15091</strain>
    </source>
</reference>
<protein>
    <submittedName>
        <fullName evidence="2">Cytosine permease</fullName>
    </submittedName>
</protein>
<evidence type="ECO:0000313" key="3">
    <source>
        <dbReference type="Proteomes" id="UP000523795"/>
    </source>
</evidence>
<keyword evidence="3" id="KW-1185">Reference proteome</keyword>
<keyword evidence="1" id="KW-1133">Transmembrane helix</keyword>
<organism evidence="2 3">
    <name type="scientific">Arthrobacter deserti</name>
    <dbReference type="NCBI Taxonomy" id="1742687"/>
    <lineage>
        <taxon>Bacteria</taxon>
        <taxon>Bacillati</taxon>
        <taxon>Actinomycetota</taxon>
        <taxon>Actinomycetes</taxon>
        <taxon>Micrococcales</taxon>
        <taxon>Micrococcaceae</taxon>
        <taxon>Arthrobacter</taxon>
    </lineage>
</organism>
<comment type="caution">
    <text evidence="2">The sequence shown here is derived from an EMBL/GenBank/DDBJ whole genome shotgun (WGS) entry which is preliminary data.</text>
</comment>
<keyword evidence="1" id="KW-0472">Membrane</keyword>
<sequence length="64" mass="6541">LLPATQGPIAVAMHGLDLSWLAGGLTSAAVYAAFGRSIHQRYAGTRLPAAPARSVPAETAVREG</sequence>
<dbReference type="EMBL" id="JAAZSR010000206">
    <property type="protein sequence ID" value="NKX51310.1"/>
    <property type="molecule type" value="Genomic_DNA"/>
</dbReference>
<feature type="non-terminal residue" evidence="2">
    <location>
        <position position="1"/>
    </location>
</feature>
<evidence type="ECO:0000256" key="1">
    <source>
        <dbReference type="SAM" id="Phobius"/>
    </source>
</evidence>
<feature type="transmembrane region" description="Helical" evidence="1">
    <location>
        <begin position="20"/>
        <end position="38"/>
    </location>
</feature>